<accession>A0ACA9Y6P8</accession>
<evidence type="ECO:0000313" key="1">
    <source>
        <dbReference type="EMBL" id="CAH6720700.1"/>
    </source>
</evidence>
<keyword evidence="2" id="KW-1185">Reference proteome</keyword>
<protein>
    <submittedName>
        <fullName evidence="1">Siderophore iron transporter Arn1p</fullName>
    </submittedName>
</protein>
<sequence length="634" mass="70373">MSEKTESLNEKPIGSGNPEQASNAYSSEKTHIDDNLPVDGVLAKSTATSLGIQKIEILNATYQSFTLKAILLVTVLITSYAYAVESTVKGRLEAYATSSFGQHSLLSTVGVVQAVAAAASQPTAARLSDRFGRFEIFLFAIVMYVVGTIVQAFAKNITTLSAGTVIYSIGFQCVIVILQLILADLSNLNWRLFFSFVPALPFIINTWVAGDIVASLYPKHSWQYGYGIWAFIFPLCCIPLFGCFIHMIILARKTEDWRILREKQRQIRKWTSLSDNIVIDVFWEIDTIGILLIICGFGFFLTPFTLAAGVEDKWKKASTIAPLVIGFCFMIGLAVWEARFAKNPLLPFPLMKDRGVWAAIIVAIFINFLWYLPNEFIYTILVVGMNSSIKAATRITSLYSFVSVIVGPLLGLLITRVRRLKGFIIFGVLCWISSFAILYRYRGSGGSESENIINGVIGGLCFLGFGAGFFTYSTQVSIASVTNHEHMAIVISIYLASYNIGSAIGSAISGAVWTNTLYKNLIKQYTKAGLSTDLAYDAYTDPFTFAVNYTWGTPERIPLVLAYGETQKILCACALGLSFFLLIDVMFLRDHRLDSVQSLEFEDERDMGVKKEVVVNDYDDDVILKRIKGIFKRN</sequence>
<reference evidence="1" key="1">
    <citation type="submission" date="2022-06" db="EMBL/GenBank/DDBJ databases">
        <authorList>
            <person name="Legras J.-L."/>
            <person name="Devillers H."/>
            <person name="Grondin C."/>
        </authorList>
    </citation>
    <scope>NUCLEOTIDE SEQUENCE</scope>
    <source>
        <strain evidence="1">CLIB 1444</strain>
    </source>
</reference>
<proteinExistence type="predicted"/>
<dbReference type="EMBL" id="CALSDN010000004">
    <property type="protein sequence ID" value="CAH6720700.1"/>
    <property type="molecule type" value="Genomic_DNA"/>
</dbReference>
<organism evidence="1 2">
    <name type="scientific">[Candida] jaroonii</name>
    <dbReference type="NCBI Taxonomy" id="467808"/>
    <lineage>
        <taxon>Eukaryota</taxon>
        <taxon>Fungi</taxon>
        <taxon>Dikarya</taxon>
        <taxon>Ascomycota</taxon>
        <taxon>Saccharomycotina</taxon>
        <taxon>Pichiomycetes</taxon>
        <taxon>Debaryomycetaceae</taxon>
        <taxon>Yamadazyma</taxon>
    </lineage>
</organism>
<name>A0ACA9Y6P8_9ASCO</name>
<dbReference type="Proteomes" id="UP001152531">
    <property type="component" value="Unassembled WGS sequence"/>
</dbReference>
<comment type="caution">
    <text evidence="1">The sequence shown here is derived from an EMBL/GenBank/DDBJ whole genome shotgun (WGS) entry which is preliminary data.</text>
</comment>
<gene>
    <name evidence="1" type="ORF">CLIB1444_04S05952</name>
</gene>
<evidence type="ECO:0000313" key="2">
    <source>
        <dbReference type="Proteomes" id="UP001152531"/>
    </source>
</evidence>